<feature type="region of interest" description="Disordered" evidence="2">
    <location>
        <begin position="412"/>
        <end position="433"/>
    </location>
</feature>
<keyword evidence="1" id="KW-0539">Nucleus</keyword>
<feature type="domain" description="SDA1 N-terminal" evidence="3">
    <location>
        <begin position="1"/>
        <end position="138"/>
    </location>
</feature>
<dbReference type="SUPFAM" id="SSF48371">
    <property type="entry name" value="ARM repeat"/>
    <property type="match status" value="1"/>
</dbReference>
<organism evidence="4">
    <name type="scientific">Micromonas pusilla</name>
    <name type="common">Picoplanktonic green alga</name>
    <name type="synonym">Chromulina pusilla</name>
    <dbReference type="NCBI Taxonomy" id="38833"/>
    <lineage>
        <taxon>Eukaryota</taxon>
        <taxon>Viridiplantae</taxon>
        <taxon>Chlorophyta</taxon>
        <taxon>Mamiellophyceae</taxon>
        <taxon>Mamiellales</taxon>
        <taxon>Mamiellaceae</taxon>
        <taxon>Micromonas</taxon>
    </lineage>
</organism>
<evidence type="ECO:0000256" key="2">
    <source>
        <dbReference type="SAM" id="MobiDB-lite"/>
    </source>
</evidence>
<feature type="region of interest" description="Disordered" evidence="2">
    <location>
        <begin position="469"/>
        <end position="550"/>
    </location>
</feature>
<reference evidence="4" key="1">
    <citation type="submission" date="2021-01" db="EMBL/GenBank/DDBJ databases">
        <authorList>
            <person name="Corre E."/>
            <person name="Pelletier E."/>
            <person name="Niang G."/>
            <person name="Scheremetjew M."/>
            <person name="Finn R."/>
            <person name="Kale V."/>
            <person name="Holt S."/>
            <person name="Cochrane G."/>
            <person name="Meng A."/>
            <person name="Brown T."/>
            <person name="Cohen L."/>
        </authorList>
    </citation>
    <scope>NUCLEOTIDE SEQUENCE</scope>
    <source>
        <strain evidence="4">RCC1614</strain>
    </source>
</reference>
<dbReference type="GO" id="GO:0015031">
    <property type="term" value="P:protein transport"/>
    <property type="evidence" value="ECO:0007669"/>
    <property type="project" value="UniProtKB-KW"/>
</dbReference>
<sequence>MQLVNDPQAFAETLFNRLQSGSALKFDTKMLLIQVVSRVVGLHRLHLLHLYPFLQRYVQPNQREVTRLLAAAATACHELVPPDALDPLLRQLVNQFVHDRARPEVVAVGINTVREICLRCPLVMNSDLLQDLAQYKRARDKPVATAARALISLFRELAPKMLEKKDRGRGADLDRDVDAYGSEKVLDRIEGAELLQREESRLRKEERAAEKAAAAAAAALESDDEAESGGEDDSDVEEAADSSDDDDEEGEEEAEEEDGEGVGDDEEEEEEEEEEESASEDDDDDVEESDDADDDDDDRVVDAKTGVKRKRLAPSMTMDQRRELAANAVKEAEAAGAPLPKVRKNGVLSLSELRRRHKEATRLRRDREETEENGDDGDGDSDASDSDADAAAIERTRVLTPDDFKRIKALRTASQLSGAMQKGGGKKADATANDELRALMRRADAERYGSSTADRRVNPEALAAIGLRKAHDKASRVASIMAGREERGEFGSSQERKNKKTGGKSNKEKAKKKNLPLAARVRAAHKRRTGGVAKRVKDKQQRGHFRKGKF</sequence>
<feature type="region of interest" description="Disordered" evidence="2">
    <location>
        <begin position="213"/>
        <end position="397"/>
    </location>
</feature>
<accession>A0A7R9TLX3</accession>
<feature type="compositionally biased region" description="Acidic residues" evidence="2">
    <location>
        <begin position="221"/>
        <end position="299"/>
    </location>
</feature>
<dbReference type="InterPro" id="IPR012977">
    <property type="entry name" value="SDA1_N"/>
</dbReference>
<dbReference type="EMBL" id="HBDY01008963">
    <property type="protein sequence ID" value="CAD8239364.1"/>
    <property type="molecule type" value="Transcribed_RNA"/>
</dbReference>
<dbReference type="GO" id="GO:0005730">
    <property type="term" value="C:nucleolus"/>
    <property type="evidence" value="ECO:0007669"/>
    <property type="project" value="UniProtKB-SubCell"/>
</dbReference>
<comment type="subcellular location">
    <subcellularLocation>
        <location evidence="1">Nucleus</location>
        <location evidence="1">Nucleolus</location>
    </subcellularLocation>
</comment>
<dbReference type="AlphaFoldDB" id="A0A7R9TLX3"/>
<comment type="function">
    <text evidence="1">Required for 60S pre-ribosomal subunits export to the cytoplasm.</text>
</comment>
<keyword evidence="1" id="KW-0813">Transport</keyword>
<dbReference type="Pfam" id="PF08158">
    <property type="entry name" value="SDA1_HEAT"/>
    <property type="match status" value="1"/>
</dbReference>
<protein>
    <recommendedName>
        <fullName evidence="1">Protein SDA1</fullName>
    </recommendedName>
</protein>
<gene>
    <name evidence="4" type="ORF">MPUS1402_LOCUS6675</name>
</gene>
<name>A0A7R9TLX3_MICPS</name>
<feature type="compositionally biased region" description="Basic residues" evidence="2">
    <location>
        <begin position="522"/>
        <end position="550"/>
    </location>
</feature>
<keyword evidence="1" id="KW-0653">Protein transport</keyword>
<dbReference type="PANTHER" id="PTHR12730">
    <property type="entry name" value="HSDA/SDA1-RELATED"/>
    <property type="match status" value="1"/>
</dbReference>
<proteinExistence type="inferred from homology"/>
<keyword evidence="1" id="KW-0690">Ribosome biogenesis</keyword>
<comment type="similarity">
    <text evidence="1">Belongs to the SDA1 family.</text>
</comment>
<evidence type="ECO:0000259" key="3">
    <source>
        <dbReference type="Pfam" id="PF08158"/>
    </source>
</evidence>
<dbReference type="PANTHER" id="PTHR12730:SF0">
    <property type="entry name" value="PROTEIN SDA1 HOMOLOG"/>
    <property type="match status" value="1"/>
</dbReference>
<feature type="compositionally biased region" description="Acidic residues" evidence="2">
    <location>
        <begin position="369"/>
        <end position="388"/>
    </location>
</feature>
<feature type="compositionally biased region" description="Low complexity" evidence="2">
    <location>
        <begin position="325"/>
        <end position="337"/>
    </location>
</feature>
<dbReference type="GO" id="GO:0000055">
    <property type="term" value="P:ribosomal large subunit export from nucleus"/>
    <property type="evidence" value="ECO:0007669"/>
    <property type="project" value="UniProtKB-UniRule"/>
</dbReference>
<dbReference type="InterPro" id="IPR027312">
    <property type="entry name" value="Sda1"/>
</dbReference>
<evidence type="ECO:0000313" key="4">
    <source>
        <dbReference type="EMBL" id="CAD8239364.1"/>
    </source>
</evidence>
<dbReference type="GO" id="GO:0042273">
    <property type="term" value="P:ribosomal large subunit biogenesis"/>
    <property type="evidence" value="ECO:0007669"/>
    <property type="project" value="UniProtKB-UniRule"/>
</dbReference>
<evidence type="ECO:0000256" key="1">
    <source>
        <dbReference type="RuleBase" id="RU365057"/>
    </source>
</evidence>
<dbReference type="InterPro" id="IPR016024">
    <property type="entry name" value="ARM-type_fold"/>
</dbReference>